<dbReference type="AlphaFoldDB" id="A0A1V9FPV9"/>
<name>A0A1V9FPV9_9BACT</name>
<dbReference type="Proteomes" id="UP000192796">
    <property type="component" value="Unassembled WGS sequence"/>
</dbReference>
<evidence type="ECO:0000313" key="2">
    <source>
        <dbReference type="Proteomes" id="UP000192796"/>
    </source>
</evidence>
<reference evidence="1 2" key="1">
    <citation type="submission" date="2016-03" db="EMBL/GenBank/DDBJ databases">
        <title>Niastella vici sp. nov., isolated from farmland soil.</title>
        <authorList>
            <person name="Chen L."/>
            <person name="Wang D."/>
            <person name="Yang S."/>
            <person name="Wang G."/>
        </authorList>
    </citation>
    <scope>NUCLEOTIDE SEQUENCE [LARGE SCALE GENOMIC DNA]</scope>
    <source>
        <strain evidence="1 2">DJ57</strain>
    </source>
</reference>
<proteinExistence type="predicted"/>
<dbReference type="SUPFAM" id="SSF54285">
    <property type="entry name" value="MoaD/ThiS"/>
    <property type="match status" value="1"/>
</dbReference>
<dbReference type="STRING" id="1703345.A3860_34005"/>
<dbReference type="InterPro" id="IPR016155">
    <property type="entry name" value="Mopterin_synth/thiamin_S_b"/>
</dbReference>
<dbReference type="Gene3D" id="3.10.20.30">
    <property type="match status" value="1"/>
</dbReference>
<protein>
    <submittedName>
        <fullName evidence="1">Molybdopterin synthase sulfur carrier subunit</fullName>
    </submittedName>
</protein>
<comment type="caution">
    <text evidence="1">The sequence shown here is derived from an EMBL/GenBank/DDBJ whole genome shotgun (WGS) entry which is preliminary data.</text>
</comment>
<dbReference type="Pfam" id="PF02597">
    <property type="entry name" value="ThiS"/>
    <property type="match status" value="1"/>
</dbReference>
<dbReference type="EMBL" id="LVYD01000064">
    <property type="protein sequence ID" value="OQP60395.1"/>
    <property type="molecule type" value="Genomic_DNA"/>
</dbReference>
<accession>A0A1V9FPV9</accession>
<dbReference type="RefSeq" id="WP_081153368.1">
    <property type="nucleotide sequence ID" value="NZ_LVYD01000064.1"/>
</dbReference>
<dbReference type="InterPro" id="IPR012675">
    <property type="entry name" value="Beta-grasp_dom_sf"/>
</dbReference>
<organism evidence="1 2">
    <name type="scientific">Niastella vici</name>
    <dbReference type="NCBI Taxonomy" id="1703345"/>
    <lineage>
        <taxon>Bacteria</taxon>
        <taxon>Pseudomonadati</taxon>
        <taxon>Bacteroidota</taxon>
        <taxon>Chitinophagia</taxon>
        <taxon>Chitinophagales</taxon>
        <taxon>Chitinophagaceae</taxon>
        <taxon>Niastella</taxon>
    </lineage>
</organism>
<evidence type="ECO:0000313" key="1">
    <source>
        <dbReference type="EMBL" id="OQP60395.1"/>
    </source>
</evidence>
<keyword evidence="2" id="KW-1185">Reference proteome</keyword>
<dbReference type="OrthoDB" id="1191081at2"/>
<gene>
    <name evidence="1" type="ORF">A3860_34005</name>
</gene>
<dbReference type="CDD" id="cd00754">
    <property type="entry name" value="Ubl_MoaD"/>
    <property type="match status" value="1"/>
</dbReference>
<dbReference type="InterPro" id="IPR003749">
    <property type="entry name" value="ThiS/MoaD-like"/>
</dbReference>
<sequence>MPVQVIVFGQLTDIMGNNPVMVEHAADTSELIEQLNQRYPALVNKPYIIAVDKQIVTGHTALSGNNTVALLPPFAGG</sequence>